<sequence>MEVDAAARVQPSDVSEGADGVESGVMAASVGSPRRNGAEEGVQSGEILLRLRGTRLCDKDGVLDGLSTGLRGFLLEKPSVEDDVAPWKHRLASLRSKRRQIQEWKRRLRERYEHVHASIDAECTMSVNGALKEAALEPLVVENYLLSWQTLSQLYAQNVKRSVIQFYATLEAENAVIRDWQTREASICQEMLDSTKRGFQLASFAAHLESETSEQIRLWRLPPLDAQRQRCVKAASENIRKGFFAEDSTMHVEVTDVYKIENRPLLAAFERFTQESGHVGKVKGLFCVVPSSSVEHCVVWGMHGDEAAFARTCGLDESDTVFSRPNLLQEGYGSSEADAPGTRRGFIARQRAANATSLAFPRRFSRYSTLRENESLTDSNERHYLALCRVAMGKTVRLSSVEASASFPQVPSVGSFFVSEDEEYVLRYPQAVVPEFLVEYHFAVGSRNETTVMRDAMARVVPVDLSNLCIEPPSNRFQFEADELVARAIDASSSASDRKRFDGGSMLVFDASTGAGPMLNEANPANRRRLSDQTINTDQMLDNCAKQRRLLRDDLERMRRVLWSQSKSLWTRLDQKEKKEGSQKDVQDLVSSVVAAQPMLMDTKEMVSELRATQSLKARKLYEDVVGVRRQNQVRDNEKRPQASVTSTKLRKTTAVRPVLRPFR</sequence>
<comment type="caution">
    <text evidence="2">The sequence shown here is derived from an EMBL/GenBank/DDBJ whole genome shotgun (WGS) entry which is preliminary data.</text>
</comment>
<name>A0A8K1CDK6_PYTOL</name>
<evidence type="ECO:0000313" key="3">
    <source>
        <dbReference type="Proteomes" id="UP000794436"/>
    </source>
</evidence>
<proteinExistence type="predicted"/>
<feature type="region of interest" description="Disordered" evidence="1">
    <location>
        <begin position="1"/>
        <end position="39"/>
    </location>
</feature>
<dbReference type="AlphaFoldDB" id="A0A8K1CDK6"/>
<evidence type="ECO:0000313" key="2">
    <source>
        <dbReference type="EMBL" id="TMW60926.1"/>
    </source>
</evidence>
<keyword evidence="3" id="KW-1185">Reference proteome</keyword>
<dbReference type="Proteomes" id="UP000794436">
    <property type="component" value="Unassembled WGS sequence"/>
</dbReference>
<organism evidence="2 3">
    <name type="scientific">Pythium oligandrum</name>
    <name type="common">Mycoparasitic fungus</name>
    <dbReference type="NCBI Taxonomy" id="41045"/>
    <lineage>
        <taxon>Eukaryota</taxon>
        <taxon>Sar</taxon>
        <taxon>Stramenopiles</taxon>
        <taxon>Oomycota</taxon>
        <taxon>Peronosporomycetes</taxon>
        <taxon>Pythiales</taxon>
        <taxon>Pythiaceae</taxon>
        <taxon>Pythium</taxon>
    </lineage>
</organism>
<protein>
    <submittedName>
        <fullName evidence="2">Uncharacterized protein</fullName>
    </submittedName>
</protein>
<gene>
    <name evidence="2" type="ORF">Poli38472_000968</name>
</gene>
<reference evidence="2" key="1">
    <citation type="submission" date="2019-03" db="EMBL/GenBank/DDBJ databases">
        <title>Long read genome sequence of the mycoparasitic Pythium oligandrum ATCC 38472 isolated from sugarbeet rhizosphere.</title>
        <authorList>
            <person name="Gaulin E."/>
        </authorList>
    </citation>
    <scope>NUCLEOTIDE SEQUENCE</scope>
    <source>
        <strain evidence="2">ATCC 38472_TT</strain>
    </source>
</reference>
<accession>A0A8K1CDK6</accession>
<dbReference type="Gene3D" id="3.90.228.10">
    <property type="match status" value="1"/>
</dbReference>
<evidence type="ECO:0000256" key="1">
    <source>
        <dbReference type="SAM" id="MobiDB-lite"/>
    </source>
</evidence>
<dbReference type="OrthoDB" id="191287at2759"/>
<dbReference type="EMBL" id="SPLM01000108">
    <property type="protein sequence ID" value="TMW60926.1"/>
    <property type="molecule type" value="Genomic_DNA"/>
</dbReference>